<keyword evidence="3" id="KW-0560">Oxidoreductase</keyword>
<reference evidence="7 8" key="1">
    <citation type="submission" date="2020-02" db="EMBL/GenBank/DDBJ databases">
        <title>The whole genome sequence of CPCC 205119.</title>
        <authorList>
            <person name="Jiang Z."/>
        </authorList>
    </citation>
    <scope>NUCLEOTIDE SEQUENCE [LARGE SCALE GENOMIC DNA]</scope>
    <source>
        <strain evidence="7 8">CPCC 205119</strain>
    </source>
</reference>
<dbReference type="InterPro" id="IPR006108">
    <property type="entry name" value="3HC_DH_C"/>
</dbReference>
<dbReference type="RefSeq" id="WP_152731528.1">
    <property type="nucleotide sequence ID" value="NZ_JAABOZ010000008.1"/>
</dbReference>
<protein>
    <submittedName>
        <fullName evidence="7">3-hydroxyacyl-CoA dehydrogenase family protein</fullName>
    </submittedName>
</protein>
<organism evidence="7 8">
    <name type="scientific">Goekera deserti</name>
    <dbReference type="NCBI Taxonomy" id="2497753"/>
    <lineage>
        <taxon>Bacteria</taxon>
        <taxon>Bacillati</taxon>
        <taxon>Actinomycetota</taxon>
        <taxon>Actinomycetes</taxon>
        <taxon>Geodermatophilales</taxon>
        <taxon>Geodermatophilaceae</taxon>
        <taxon>Goekera</taxon>
    </lineage>
</organism>
<dbReference type="PANTHER" id="PTHR48075:SF5">
    <property type="entry name" value="3-HYDROXYBUTYRYL-COA DEHYDROGENASE"/>
    <property type="match status" value="1"/>
</dbReference>
<evidence type="ECO:0000259" key="5">
    <source>
        <dbReference type="Pfam" id="PF00725"/>
    </source>
</evidence>
<dbReference type="AlphaFoldDB" id="A0A7K3WFE8"/>
<feature type="domain" description="3-hydroxyacyl-CoA dehydrogenase NAD binding" evidence="6">
    <location>
        <begin position="7"/>
        <end position="184"/>
    </location>
</feature>
<evidence type="ECO:0000256" key="2">
    <source>
        <dbReference type="ARBA" id="ARBA00009463"/>
    </source>
</evidence>
<gene>
    <name evidence="7" type="ORF">G1H19_14535</name>
</gene>
<evidence type="ECO:0000256" key="3">
    <source>
        <dbReference type="ARBA" id="ARBA00023002"/>
    </source>
</evidence>
<evidence type="ECO:0000313" key="7">
    <source>
        <dbReference type="EMBL" id="NEL55211.1"/>
    </source>
</evidence>
<dbReference type="Proteomes" id="UP000470470">
    <property type="component" value="Unassembled WGS sequence"/>
</dbReference>
<proteinExistence type="inferred from homology"/>
<dbReference type="InterPro" id="IPR013328">
    <property type="entry name" value="6PGD_dom2"/>
</dbReference>
<dbReference type="Gene3D" id="3.40.50.720">
    <property type="entry name" value="NAD(P)-binding Rossmann-like Domain"/>
    <property type="match status" value="1"/>
</dbReference>
<dbReference type="SUPFAM" id="SSF51735">
    <property type="entry name" value="NAD(P)-binding Rossmann-fold domains"/>
    <property type="match status" value="1"/>
</dbReference>
<evidence type="ECO:0000256" key="4">
    <source>
        <dbReference type="PIRSR" id="PIRSR000105-1"/>
    </source>
</evidence>
<dbReference type="GO" id="GO:0006631">
    <property type="term" value="P:fatty acid metabolic process"/>
    <property type="evidence" value="ECO:0007669"/>
    <property type="project" value="InterPro"/>
</dbReference>
<evidence type="ECO:0000313" key="8">
    <source>
        <dbReference type="Proteomes" id="UP000470470"/>
    </source>
</evidence>
<name>A0A7K3WFE8_9ACTN</name>
<keyword evidence="8" id="KW-1185">Reference proteome</keyword>
<dbReference type="PANTHER" id="PTHR48075">
    <property type="entry name" value="3-HYDROXYACYL-COA DEHYDROGENASE FAMILY PROTEIN"/>
    <property type="match status" value="1"/>
</dbReference>
<feature type="domain" description="3-hydroxyacyl-CoA dehydrogenase C-terminal" evidence="5">
    <location>
        <begin position="187"/>
        <end position="282"/>
    </location>
</feature>
<dbReference type="SUPFAM" id="SSF48179">
    <property type="entry name" value="6-phosphogluconate dehydrogenase C-terminal domain-like"/>
    <property type="match status" value="1"/>
</dbReference>
<dbReference type="Gene3D" id="1.10.1040.10">
    <property type="entry name" value="N-(1-d-carboxylethyl)-l-norvaline Dehydrogenase, domain 2"/>
    <property type="match status" value="1"/>
</dbReference>
<dbReference type="PIRSF" id="PIRSF000105">
    <property type="entry name" value="HCDH"/>
    <property type="match status" value="1"/>
</dbReference>
<dbReference type="FunFam" id="3.40.50.720:FF:000009">
    <property type="entry name" value="Fatty oxidation complex, alpha subunit"/>
    <property type="match status" value="1"/>
</dbReference>
<accession>A0A7K3WFE8</accession>
<dbReference type="InterPro" id="IPR036291">
    <property type="entry name" value="NAD(P)-bd_dom_sf"/>
</dbReference>
<dbReference type="Pfam" id="PF02737">
    <property type="entry name" value="3HCDH_N"/>
    <property type="match status" value="1"/>
</dbReference>
<evidence type="ECO:0000259" key="6">
    <source>
        <dbReference type="Pfam" id="PF02737"/>
    </source>
</evidence>
<dbReference type="InterPro" id="IPR006176">
    <property type="entry name" value="3-OHacyl-CoA_DH_NAD-bd"/>
</dbReference>
<dbReference type="GO" id="GO:0016616">
    <property type="term" value="F:oxidoreductase activity, acting on the CH-OH group of donors, NAD or NADP as acceptor"/>
    <property type="evidence" value="ECO:0007669"/>
    <property type="project" value="InterPro"/>
</dbReference>
<dbReference type="InterPro" id="IPR008927">
    <property type="entry name" value="6-PGluconate_DH-like_C_sf"/>
</dbReference>
<sequence length="283" mass="29465">MSAPERVGVIGGGRMGAGIAQVLLGVGTTVHLVEAGDAAAAAARARVADGLEEAARRGKLDGGVDDALARLHMVDSPALLPADTGLVVEAVPEQVSVKLQVLRAAEEALGPDAVLATNTSSLSLTELAAALDRPARFVGMHFFNPVPASKLVEVVVAPETAPDVVETARAWTRRLGKTDVVVRDSPGFASSRLGVLLGLEAIRMLEEGVADAEAIDTAMELGYRHPMGPLRSTDLVGLDVRLAIAEYLTGTLGERFAPPQLLRDKVAAGELGRKSGRGFHTYS</sequence>
<dbReference type="GO" id="GO:0070403">
    <property type="term" value="F:NAD+ binding"/>
    <property type="evidence" value="ECO:0007669"/>
    <property type="project" value="InterPro"/>
</dbReference>
<dbReference type="Pfam" id="PF00725">
    <property type="entry name" value="3HCDH"/>
    <property type="match status" value="1"/>
</dbReference>
<evidence type="ECO:0000256" key="1">
    <source>
        <dbReference type="ARBA" id="ARBA00005086"/>
    </source>
</evidence>
<dbReference type="EMBL" id="JAAGWK010000021">
    <property type="protein sequence ID" value="NEL55211.1"/>
    <property type="molecule type" value="Genomic_DNA"/>
</dbReference>
<comment type="caution">
    <text evidence="7">The sequence shown here is derived from an EMBL/GenBank/DDBJ whole genome shotgun (WGS) entry which is preliminary data.</text>
</comment>
<comment type="pathway">
    <text evidence="1">Lipid metabolism; butanoate metabolism.</text>
</comment>
<feature type="site" description="Important for catalytic activity" evidence="4">
    <location>
        <position position="141"/>
    </location>
</feature>
<dbReference type="InterPro" id="IPR022694">
    <property type="entry name" value="3-OHacyl-CoA_DH"/>
</dbReference>
<comment type="similarity">
    <text evidence="2">Belongs to the 3-hydroxyacyl-CoA dehydrogenase family.</text>
</comment>